<evidence type="ECO:0008006" key="3">
    <source>
        <dbReference type="Google" id="ProtNLM"/>
    </source>
</evidence>
<dbReference type="Proteomes" id="UP000318453">
    <property type="component" value="Chromosome"/>
</dbReference>
<dbReference type="EMBL" id="CP042326">
    <property type="protein sequence ID" value="QDZ40444.1"/>
    <property type="molecule type" value="Genomic_DNA"/>
</dbReference>
<dbReference type="SUPFAM" id="SSF52540">
    <property type="entry name" value="P-loop containing nucleoside triphosphate hydrolases"/>
    <property type="match status" value="1"/>
</dbReference>
<evidence type="ECO:0000313" key="2">
    <source>
        <dbReference type="Proteomes" id="UP000318453"/>
    </source>
</evidence>
<dbReference type="OrthoDB" id="9787585at2"/>
<gene>
    <name evidence="1" type="ORF">FRE64_11045</name>
</gene>
<dbReference type="InterPro" id="IPR027417">
    <property type="entry name" value="P-loop_NTPase"/>
</dbReference>
<reference evidence="1" key="1">
    <citation type="submission" date="2019-08" db="EMBL/GenBank/DDBJ databases">
        <title>Carotenoids and Carotenoid Binding Proteins in the Halophilic Cyanobacterium Euhalothece sp. ZM00.</title>
        <authorList>
            <person name="Cho S.M."/>
            <person name="Song J.Y."/>
            <person name="Park Y.-I."/>
        </authorList>
    </citation>
    <scope>NUCLEOTIDE SEQUENCE [LARGE SCALE GENOMIC DNA]</scope>
    <source>
        <strain evidence="1">Z-M001</strain>
    </source>
</reference>
<organism evidence="1 2">
    <name type="scientific">Euhalothece natronophila Z-M001</name>
    <dbReference type="NCBI Taxonomy" id="522448"/>
    <lineage>
        <taxon>Bacteria</taxon>
        <taxon>Bacillati</taxon>
        <taxon>Cyanobacteriota</taxon>
        <taxon>Cyanophyceae</taxon>
        <taxon>Oscillatoriophycideae</taxon>
        <taxon>Chroococcales</taxon>
        <taxon>Halothecacae</taxon>
        <taxon>Halothece cluster</taxon>
        <taxon>Euhalothece</taxon>
    </lineage>
</organism>
<dbReference type="KEGG" id="enn:FRE64_11045"/>
<dbReference type="RefSeq" id="WP_146296194.1">
    <property type="nucleotide sequence ID" value="NZ_CP042326.1"/>
</dbReference>
<evidence type="ECO:0000313" key="1">
    <source>
        <dbReference type="EMBL" id="QDZ40444.1"/>
    </source>
</evidence>
<proteinExistence type="predicted"/>
<name>A0A5B8NMZ1_9CHRO</name>
<protein>
    <recommendedName>
        <fullName evidence="3">DNA helicase</fullName>
    </recommendedName>
</protein>
<dbReference type="Gene3D" id="3.40.50.300">
    <property type="entry name" value="P-loop containing nucleotide triphosphate hydrolases"/>
    <property type="match status" value="2"/>
</dbReference>
<sequence length="1425" mass="168171">MFIYRTESFQKKLQLHNLEQEVDRLCEELAQMSVSQAQSRFERIYPFLKRKERNLRLIARIYRVDNTPILCWLTLFHRGASEYKDFLRDRENYAHQSWAKEVEESRLREWLKQQQIATSNNTTTSPRFPSHLYPWLQPPTWEIDTNTLLIYESQSWVQQFQNLTIRQNWQNYYQLIVDLIDMTTLPGLFYPDWEVRLHGNQQCHLLYTYLITQDESPREILFLLYPFLNRPTDEEIAQIIQKEQFNFTQEIYLDDLTNWAQRSYTHEIIYSEESWLAIEDETTTNLALSAEEEAILHSVSTSYPSLPLFLNGQAGSGKSTMLFHLFADYCHRHFLICQEDEKAVFKKPHPLFLAYNDRLLKVAKEQVATLLQNHHRFTEKEPFSNPLPQISPFFKSFRQFLRNLLPPEEKQLFSTDKYISFHYFRQLCKRHLPRYSPEQCWLVIRTFIKGYHLDERNNYLSIEDYQEIPNREKIVSEDDFKNIYNQVWHWYYRYTKENQAWDDQDLIRWVLFHQYYSPDYTAIFCDESQDFTRLELQLIMRLSVFSKYDLEHEFVPSLPFAFAGDPLQTLNPTGFRWASLKATFYNEVLTALSPTGNLNLEMNFQELVCNYRSFPAIVGVSNLIQLWRTHLFELAELEPQTARRIGESSPEKYILGENLSPEEAKLYMQDSLIILPCDETGETDYIRNDQLLKDLFPEINNGSKPWNMLSAITAKGLEFKQVILYKFGDNCPQDIFATSSQNLEKIKYFLNKLYVATSRATEQLFIVDTQKGEQHLWQYASDSNQLQNLIRNHLSHLQKWENKIHLLNWGYTPESLGKDDPYTIAETLMTEGLNNKNSDLLWRAHQAYKRLQQEEQAAVCEAEALKLDGEFIKAGHSFLKQQKLESAWHCFWQGMAWQELLKLYHHFKETEADIDENSWFRIENDYPLIEYMATLSSNPQVSQLDNFTQILKSQLNKEQFKQEILSPQWQNALESYYQQINLFIKNKSQEFYSNCENHAQILEKVSSIITQDRKNKYLKLAGYCYFYSKNYQQAINCWELSKTTNIPEYYRAKAYILGMPKGLEYLVRLGANQEILQAWEKANKPMQPQWLSYVAPVLEANSHYETALQAYCHLNKKDKVHACWKKISSPSLKLISGLISYYIHFQHWEEMITTLESYISQIIQNTNTLFLPFLTRLAASKLTPESLNKQQRQRLETLFQDSIIPLSKPQNYSTYYVGVILEKMGALVLSLQFYENYTGNQTSSKLRKFARQRWLAVKKKQALYFQNQGKNERANNLEKEVKRRAIHWSIPPQEIKLTPPQIRIQQKSSSPIPTEKSFLKYPQEAQVESFPQGIMQLKVRHLDIKVMKKAQQILILDQLSQQTIRIDGLTSQVKVGEMILKPQGKQGLSFVSPSGSFGGNVLYSKEGFKVELKIQGLSEKIEITF</sequence>
<accession>A0A5B8NMZ1</accession>
<keyword evidence="2" id="KW-1185">Reference proteome</keyword>